<protein>
    <submittedName>
        <fullName evidence="1">Uncharacterized protein</fullName>
    </submittedName>
</protein>
<dbReference type="Proteomes" id="UP000034302">
    <property type="component" value="Unassembled WGS sequence"/>
</dbReference>
<dbReference type="AlphaFoldDB" id="A0A0F9ZGL1"/>
<feature type="non-terminal residue" evidence="1">
    <location>
        <position position="83"/>
    </location>
</feature>
<dbReference type="Pfam" id="PF01026">
    <property type="entry name" value="TatD_DNase"/>
    <property type="match status" value="1"/>
</dbReference>
<organism evidence="1 2">
    <name type="scientific">candidate division WS6 bacterium GW2011_GWC1_33_20</name>
    <dbReference type="NCBI Taxonomy" id="1619089"/>
    <lineage>
        <taxon>Bacteria</taxon>
        <taxon>Candidatus Dojkabacteria</taxon>
    </lineage>
</organism>
<dbReference type="EMBL" id="LBOV01000021">
    <property type="protein sequence ID" value="KKP43104.1"/>
    <property type="molecule type" value="Genomic_DNA"/>
</dbReference>
<dbReference type="Gene3D" id="3.20.20.140">
    <property type="entry name" value="Metal-dependent hydrolases"/>
    <property type="match status" value="1"/>
</dbReference>
<name>A0A0F9ZGL1_9BACT</name>
<comment type="caution">
    <text evidence="1">The sequence shown here is derived from an EMBL/GenBank/DDBJ whole genome shotgun (WGS) entry which is preliminary data.</text>
</comment>
<proteinExistence type="predicted"/>
<dbReference type="InterPro" id="IPR001130">
    <property type="entry name" value="TatD-like"/>
</dbReference>
<dbReference type="InterPro" id="IPR032466">
    <property type="entry name" value="Metal_Hydrolase"/>
</dbReference>
<evidence type="ECO:0000313" key="2">
    <source>
        <dbReference type="Proteomes" id="UP000034302"/>
    </source>
</evidence>
<dbReference type="SUPFAM" id="SSF51556">
    <property type="entry name" value="Metallo-dependent hydrolases"/>
    <property type="match status" value="1"/>
</dbReference>
<evidence type="ECO:0000313" key="1">
    <source>
        <dbReference type="EMBL" id="KKP43104.1"/>
    </source>
</evidence>
<accession>A0A0F9ZGL1</accession>
<sequence length="83" mass="9511">MHDSHIHISMSPLKENMYGDIQEFIDLNGKKILAQTTDITDYQDTIALTETLNKKFKNIVDLAIGIHPNVFEEGCMNNQLEDF</sequence>
<reference evidence="1 2" key="1">
    <citation type="journal article" date="2015" name="Nature">
        <title>rRNA introns, odd ribosomes, and small enigmatic genomes across a large radiation of phyla.</title>
        <authorList>
            <person name="Brown C.T."/>
            <person name="Hug L.A."/>
            <person name="Thomas B.C."/>
            <person name="Sharon I."/>
            <person name="Castelle C.J."/>
            <person name="Singh A."/>
            <person name="Wilkins M.J."/>
            <person name="Williams K.H."/>
            <person name="Banfield J.F."/>
        </authorList>
    </citation>
    <scope>NUCLEOTIDE SEQUENCE [LARGE SCALE GENOMIC DNA]</scope>
</reference>
<dbReference type="GO" id="GO:0016788">
    <property type="term" value="F:hydrolase activity, acting on ester bonds"/>
    <property type="evidence" value="ECO:0007669"/>
    <property type="project" value="InterPro"/>
</dbReference>
<gene>
    <name evidence="1" type="ORF">UR34_C0021G0009</name>
</gene>